<comment type="caution">
    <text evidence="3">The sequence shown here is derived from an EMBL/GenBank/DDBJ whole genome shotgun (WGS) entry which is preliminary data.</text>
</comment>
<dbReference type="AlphaFoldDB" id="A0A850Q5P5"/>
<sequence>MAKFLYGYHGGKMPETEAEEQASIAAWVAWVTKYEASMPDPGNPVGQSKTVSAAGIEDDGGANPLSGYAIIEAENIDEATKIASECPIIGEGGSVEVAQIMEM</sequence>
<evidence type="ECO:0000259" key="2">
    <source>
        <dbReference type="Pfam" id="PF03795"/>
    </source>
</evidence>
<accession>A0A850Q5P5</accession>
<dbReference type="InterPro" id="IPR005545">
    <property type="entry name" value="YCII"/>
</dbReference>
<evidence type="ECO:0000256" key="1">
    <source>
        <dbReference type="ARBA" id="ARBA00007689"/>
    </source>
</evidence>
<dbReference type="Pfam" id="PF03795">
    <property type="entry name" value="YCII"/>
    <property type="match status" value="1"/>
</dbReference>
<reference evidence="3 4" key="1">
    <citation type="submission" date="2020-04" db="EMBL/GenBank/DDBJ databases">
        <title>Donghicola sp., a member of the Rhodobacteraceae family isolated from mangrove forest in Thailand.</title>
        <authorList>
            <person name="Charoenyingcharoen P."/>
            <person name="Yukphan P."/>
        </authorList>
    </citation>
    <scope>NUCLEOTIDE SEQUENCE [LARGE SCALE GENOMIC DNA]</scope>
    <source>
        <strain evidence="3 4">B5-SW-15</strain>
    </source>
</reference>
<evidence type="ECO:0000313" key="4">
    <source>
        <dbReference type="Proteomes" id="UP000592216"/>
    </source>
</evidence>
<dbReference type="EMBL" id="JABCJE010000005">
    <property type="protein sequence ID" value="NVO24273.1"/>
    <property type="molecule type" value="Genomic_DNA"/>
</dbReference>
<organism evidence="3 4">
    <name type="scientific">Donghicola mangrovi</name>
    <dbReference type="NCBI Taxonomy" id="2729614"/>
    <lineage>
        <taxon>Bacteria</taxon>
        <taxon>Pseudomonadati</taxon>
        <taxon>Pseudomonadota</taxon>
        <taxon>Alphaproteobacteria</taxon>
        <taxon>Rhodobacterales</taxon>
        <taxon>Roseobacteraceae</taxon>
        <taxon>Donghicola</taxon>
    </lineage>
</organism>
<proteinExistence type="inferred from homology"/>
<name>A0A850Q5P5_9RHOB</name>
<dbReference type="InterPro" id="IPR011008">
    <property type="entry name" value="Dimeric_a/b-barrel"/>
</dbReference>
<gene>
    <name evidence="3" type="ORF">HJ536_12980</name>
</gene>
<dbReference type="SUPFAM" id="SSF54909">
    <property type="entry name" value="Dimeric alpha+beta barrel"/>
    <property type="match status" value="1"/>
</dbReference>
<dbReference type="Proteomes" id="UP000592216">
    <property type="component" value="Unassembled WGS sequence"/>
</dbReference>
<feature type="domain" description="YCII-related" evidence="2">
    <location>
        <begin position="15"/>
        <end position="103"/>
    </location>
</feature>
<comment type="similarity">
    <text evidence="1">Belongs to the YciI family.</text>
</comment>
<protein>
    <recommendedName>
        <fullName evidence="2">YCII-related domain-containing protein</fullName>
    </recommendedName>
</protein>
<dbReference type="Gene3D" id="3.30.70.1060">
    <property type="entry name" value="Dimeric alpha+beta barrel"/>
    <property type="match status" value="1"/>
</dbReference>
<evidence type="ECO:0000313" key="3">
    <source>
        <dbReference type="EMBL" id="NVO24273.1"/>
    </source>
</evidence>
<dbReference type="RefSeq" id="WP_177158019.1">
    <property type="nucleotide sequence ID" value="NZ_JABCJE010000005.1"/>
</dbReference>